<dbReference type="RefSeq" id="WP_380028949.1">
    <property type="nucleotide sequence ID" value="NZ_JBHSHC010000149.1"/>
</dbReference>
<accession>A0ABV9Q6Q4</accession>
<organism evidence="2 3">
    <name type="scientific">Effusibacillus consociatus</name>
    <dbReference type="NCBI Taxonomy" id="1117041"/>
    <lineage>
        <taxon>Bacteria</taxon>
        <taxon>Bacillati</taxon>
        <taxon>Bacillota</taxon>
        <taxon>Bacilli</taxon>
        <taxon>Bacillales</taxon>
        <taxon>Alicyclobacillaceae</taxon>
        <taxon>Effusibacillus</taxon>
    </lineage>
</organism>
<sequence>MRNGMISTEHLVLIIMGIIMGTAARFFSLKEDYRQYPTYPNGYLIHLVTGFVAASLGAVAVPAIMTKNFVAVTFLSLEIQQFRDVRKMERGSLKDLENTEYTQRGDAYIDGIAKTFEARNYFALLVALATGIGFQVIGIFTDRLEIQIPTGVCVGLLVFFLVKRFSKGKTVGDIATVTPATVQIKNNQLFVNDIFVSNLVGTDNAQKMIEKEGLAVLIQPNENHYRITLDNYGQRQAILFEVTRALGVKRYAFTRKEYVEGNIVVALVPIIREIDAFVEVVKNTPLLENTKKSHSVLKTNLIKKGTS</sequence>
<keyword evidence="1" id="KW-0812">Transmembrane</keyword>
<keyword evidence="1" id="KW-1133">Transmembrane helix</keyword>
<evidence type="ECO:0000256" key="1">
    <source>
        <dbReference type="SAM" id="Phobius"/>
    </source>
</evidence>
<comment type="caution">
    <text evidence="2">The sequence shown here is derived from an EMBL/GenBank/DDBJ whole genome shotgun (WGS) entry which is preliminary data.</text>
</comment>
<keyword evidence="1" id="KW-0472">Membrane</keyword>
<dbReference type="Proteomes" id="UP001596002">
    <property type="component" value="Unassembled WGS sequence"/>
</dbReference>
<evidence type="ECO:0000313" key="2">
    <source>
        <dbReference type="EMBL" id="MFC4769894.1"/>
    </source>
</evidence>
<protein>
    <submittedName>
        <fullName evidence="2">YIEGIA family protein</fullName>
    </submittedName>
</protein>
<name>A0ABV9Q6Q4_9BACL</name>
<dbReference type="EMBL" id="JBHSHC010000149">
    <property type="protein sequence ID" value="MFC4769894.1"/>
    <property type="molecule type" value="Genomic_DNA"/>
</dbReference>
<reference evidence="3" key="1">
    <citation type="journal article" date="2019" name="Int. J. Syst. Evol. Microbiol.">
        <title>The Global Catalogue of Microorganisms (GCM) 10K type strain sequencing project: providing services to taxonomists for standard genome sequencing and annotation.</title>
        <authorList>
            <consortium name="The Broad Institute Genomics Platform"/>
            <consortium name="The Broad Institute Genome Sequencing Center for Infectious Disease"/>
            <person name="Wu L."/>
            <person name="Ma J."/>
        </authorList>
    </citation>
    <scope>NUCLEOTIDE SEQUENCE [LARGE SCALE GENOMIC DNA]</scope>
    <source>
        <strain evidence="3">WYCCWR 12678</strain>
    </source>
</reference>
<dbReference type="Pfam" id="PF14045">
    <property type="entry name" value="YIEGIA"/>
    <property type="match status" value="1"/>
</dbReference>
<proteinExistence type="predicted"/>
<feature type="transmembrane region" description="Helical" evidence="1">
    <location>
        <begin position="12"/>
        <end position="28"/>
    </location>
</feature>
<evidence type="ECO:0000313" key="3">
    <source>
        <dbReference type="Proteomes" id="UP001596002"/>
    </source>
</evidence>
<feature type="transmembrane region" description="Helical" evidence="1">
    <location>
        <begin position="146"/>
        <end position="162"/>
    </location>
</feature>
<feature type="transmembrane region" description="Helical" evidence="1">
    <location>
        <begin position="121"/>
        <end position="140"/>
    </location>
</feature>
<keyword evidence="3" id="KW-1185">Reference proteome</keyword>
<gene>
    <name evidence="2" type="ORF">ACFO8Q_21550</name>
</gene>
<feature type="transmembrane region" description="Helical" evidence="1">
    <location>
        <begin position="43"/>
        <end position="65"/>
    </location>
</feature>
<dbReference type="InterPro" id="IPR025918">
    <property type="entry name" value="YIEGIA"/>
</dbReference>